<name>A0A4P6JZC3_KTERU</name>
<dbReference type="KEGG" id="kbs:EPA93_34415"/>
<dbReference type="InterPro" id="IPR045402">
    <property type="entry name" value="GAP1-N2"/>
</dbReference>
<dbReference type="Pfam" id="PF20014">
    <property type="entry name" value="GAP1-M"/>
    <property type="match status" value="1"/>
</dbReference>
<reference evidence="3 4" key="1">
    <citation type="submission" date="2019-01" db="EMBL/GenBank/DDBJ databases">
        <title>Ktedonosporobacter rubrisoli SCAWS-G2.</title>
        <authorList>
            <person name="Huang Y."/>
            <person name="Yan B."/>
        </authorList>
    </citation>
    <scope>NUCLEOTIDE SEQUENCE [LARGE SCALE GENOMIC DNA]</scope>
    <source>
        <strain evidence="3 4">SCAWS-G2</strain>
    </source>
</reference>
<evidence type="ECO:0000313" key="4">
    <source>
        <dbReference type="Proteomes" id="UP000290365"/>
    </source>
</evidence>
<evidence type="ECO:0000259" key="1">
    <source>
        <dbReference type="Pfam" id="PF20013"/>
    </source>
</evidence>
<dbReference type="AlphaFoldDB" id="A0A4P6JZC3"/>
<keyword evidence="4" id="KW-1185">Reference proteome</keyword>
<protein>
    <submittedName>
        <fullName evidence="3">Uncharacterized protein</fullName>
    </submittedName>
</protein>
<dbReference type="InterPro" id="IPR045401">
    <property type="entry name" value="GAP1-M"/>
</dbReference>
<proteinExistence type="predicted"/>
<feature type="domain" description="GTPase-associated protein 1 middle" evidence="2">
    <location>
        <begin position="179"/>
        <end position="240"/>
    </location>
</feature>
<dbReference type="EMBL" id="CP035758">
    <property type="protein sequence ID" value="QBD80790.1"/>
    <property type="molecule type" value="Genomic_DNA"/>
</dbReference>
<dbReference type="OrthoDB" id="167038at2"/>
<gene>
    <name evidence="3" type="ORF">EPA93_34415</name>
</gene>
<dbReference type="RefSeq" id="WP_129891852.1">
    <property type="nucleotide sequence ID" value="NZ_CP035758.1"/>
</dbReference>
<sequence length="562" mass="63465">MIDLASGEKQREDFEQLWYTLTIHGIKGRTSTAHYQIRAASAGLQQARGERLRRLNRYLRYDLPPGTNTFNLKPEQAPVCLAFVLTAQGERILVHKAYTGERNRGRPFIHILSSYNQEFQARDAISLWRASLWQTFEPELNAQGTLLPTITADVVKKYACSMAPDKSPRVQSQLPFLLQAYLTRKPGQHIYLAAPPDEIACLLQLLTRYLPASLCAGLTFSTYEYDVRTRHECLIVGTCQAPGASRPLRDVLPEECYREGLALNCYTGRQSKLEEHPDVSCFIRDVLESLSAQDAVNMTALLDEFAAEGNADNPQTFLKAYASASQSGKLSRQAMEALLRRPEQAAAQLRQRAVQAALFAACIQDRTWQESAIHPLLRQLAEVSKHNQELARALAVLAQEAMHIAFQAAQIEECNGFLMVLSLLASLSTPEPTSELWHTFYSSLPGQRLDNFIYKYWSIRQALLQLATQIFTTEEGESLRPLLSIRWPQLGPLLSLSLAREWQVIALEELIADPLSTPTASQVQQLRRHYANILASFLQYLENQPHLRDIAQKLRHKLDRGI</sequence>
<dbReference type="Pfam" id="PF20013">
    <property type="entry name" value="GAP1-N2"/>
    <property type="match status" value="1"/>
</dbReference>
<feature type="domain" description="GTPase-associated protein 1 N-terminal" evidence="1">
    <location>
        <begin position="14"/>
        <end position="136"/>
    </location>
</feature>
<organism evidence="3 4">
    <name type="scientific">Ktedonosporobacter rubrisoli</name>
    <dbReference type="NCBI Taxonomy" id="2509675"/>
    <lineage>
        <taxon>Bacteria</taxon>
        <taxon>Bacillati</taxon>
        <taxon>Chloroflexota</taxon>
        <taxon>Ktedonobacteria</taxon>
        <taxon>Ktedonobacterales</taxon>
        <taxon>Ktedonosporobacteraceae</taxon>
        <taxon>Ktedonosporobacter</taxon>
    </lineage>
</organism>
<evidence type="ECO:0000313" key="3">
    <source>
        <dbReference type="EMBL" id="QBD80790.1"/>
    </source>
</evidence>
<evidence type="ECO:0000259" key="2">
    <source>
        <dbReference type="Pfam" id="PF20014"/>
    </source>
</evidence>
<accession>A0A4P6JZC3</accession>
<dbReference type="Proteomes" id="UP000290365">
    <property type="component" value="Chromosome"/>
</dbReference>